<name>A0ABY4QWU8_9ACTN</name>
<organism evidence="2 3">
    <name type="scientific">Jatrophihabitans telluris</name>
    <dbReference type="NCBI Taxonomy" id="2038343"/>
    <lineage>
        <taxon>Bacteria</taxon>
        <taxon>Bacillati</taxon>
        <taxon>Actinomycetota</taxon>
        <taxon>Actinomycetes</taxon>
        <taxon>Jatrophihabitantales</taxon>
        <taxon>Jatrophihabitantaceae</taxon>
        <taxon>Jatrophihabitans</taxon>
    </lineage>
</organism>
<dbReference type="RefSeq" id="WP_249771326.1">
    <property type="nucleotide sequence ID" value="NZ_CP097332.1"/>
</dbReference>
<protein>
    <submittedName>
        <fullName evidence="2">Type IV toxin-antitoxin system AbiEi family antitoxin domain-containing protein</fullName>
    </submittedName>
</protein>
<keyword evidence="3" id="KW-1185">Reference proteome</keyword>
<evidence type="ECO:0000259" key="1">
    <source>
        <dbReference type="Pfam" id="PF13338"/>
    </source>
</evidence>
<evidence type="ECO:0000313" key="3">
    <source>
        <dbReference type="Proteomes" id="UP001056336"/>
    </source>
</evidence>
<proteinExistence type="predicted"/>
<feature type="domain" description="AbiEi antitoxin N-terminal" evidence="1">
    <location>
        <begin position="11"/>
        <end position="49"/>
    </location>
</feature>
<gene>
    <name evidence="2" type="ORF">M6D93_17820</name>
</gene>
<dbReference type="Pfam" id="PF13338">
    <property type="entry name" value="AbiEi_4"/>
    <property type="match status" value="1"/>
</dbReference>
<evidence type="ECO:0000313" key="2">
    <source>
        <dbReference type="EMBL" id="UQX88128.1"/>
    </source>
</evidence>
<reference evidence="2" key="1">
    <citation type="journal article" date="2018" name="Int. J. Syst. Evol. Microbiol.">
        <title>Jatrophihabitans telluris sp. nov., isolated from sediment soil of lava forest wetlands and the emended description of the genus Jatrophihabitans.</title>
        <authorList>
            <person name="Lee K.C."/>
            <person name="Suh M.K."/>
            <person name="Eom M.K."/>
            <person name="Kim K.K."/>
            <person name="Kim J.S."/>
            <person name="Kim D.S."/>
            <person name="Ko S.H."/>
            <person name="Shin Y.K."/>
            <person name="Lee J.S."/>
        </authorList>
    </citation>
    <scope>NUCLEOTIDE SEQUENCE</scope>
    <source>
        <strain evidence="2">N237</strain>
    </source>
</reference>
<dbReference type="InterPro" id="IPR025159">
    <property type="entry name" value="AbiEi_N"/>
</dbReference>
<reference evidence="2" key="2">
    <citation type="submission" date="2022-05" db="EMBL/GenBank/DDBJ databases">
        <authorList>
            <person name="Kim J.-S."/>
            <person name="Lee K."/>
            <person name="Suh M."/>
            <person name="Eom M."/>
            <person name="Kim J.-S."/>
            <person name="Kim D.-S."/>
            <person name="Ko S.-H."/>
            <person name="Shin Y."/>
            <person name="Lee J.-S."/>
        </authorList>
    </citation>
    <scope>NUCLEOTIDE SEQUENCE</scope>
    <source>
        <strain evidence="2">N237</strain>
    </source>
</reference>
<dbReference type="EMBL" id="CP097332">
    <property type="protein sequence ID" value="UQX88128.1"/>
    <property type="molecule type" value="Genomic_DNA"/>
</dbReference>
<accession>A0ABY4QWU8</accession>
<sequence>MAAVPHQAKHQWGTFTAEQALLAGWSSYSLWAAVNRGELVRLRRGVYLPAADLRQIPEHRQAEFLLGRKGVAAALAVPRAVVSHRSAAALHGLPLIDRNPTPCVTLEPPLRTRPADLHVHRQPLAASELDRASDIALAGTARTIIDLTRESGLLAGVVAADSALRDRLITATDLENAYARLRGRAGLSDGREILRLASPLSESPLESISRVNMRALPVQPRQQVNLFTPDGIHLGRVDFFFDEAGLVGEADGRAKYDEAEFYREKLRADTLQRHGVIVTRWGWSTAMNPRRLCAQLEADYARAMDLRRAGYLANVRTL</sequence>
<dbReference type="Proteomes" id="UP001056336">
    <property type="component" value="Chromosome"/>
</dbReference>